<sequence length="100" mass="11034">MLKPTSPLYHHPTPTNPYPHHYPTFPSTSSASTPPPPPPVHLTTPPRKPVTHVCKMCSVSTVPTSIIRRRHPGLGNTTVANCRGQGKARVYGLWISYLFI</sequence>
<dbReference type="Proteomes" id="UP000298138">
    <property type="component" value="Unassembled WGS sequence"/>
</dbReference>
<accession>A0A4S2MZK5</accession>
<organism evidence="2 3">
    <name type="scientific">Ascodesmis nigricans</name>
    <dbReference type="NCBI Taxonomy" id="341454"/>
    <lineage>
        <taxon>Eukaryota</taxon>
        <taxon>Fungi</taxon>
        <taxon>Dikarya</taxon>
        <taxon>Ascomycota</taxon>
        <taxon>Pezizomycotina</taxon>
        <taxon>Pezizomycetes</taxon>
        <taxon>Pezizales</taxon>
        <taxon>Ascodesmidaceae</taxon>
        <taxon>Ascodesmis</taxon>
    </lineage>
</organism>
<gene>
    <name evidence="2" type="ORF">EX30DRAFT_340133</name>
</gene>
<name>A0A4S2MZK5_9PEZI</name>
<dbReference type="InParanoid" id="A0A4S2MZK5"/>
<evidence type="ECO:0000256" key="1">
    <source>
        <dbReference type="SAM" id="MobiDB-lite"/>
    </source>
</evidence>
<dbReference type="EMBL" id="ML220116">
    <property type="protein sequence ID" value="TGZ82248.1"/>
    <property type="molecule type" value="Genomic_DNA"/>
</dbReference>
<keyword evidence="3" id="KW-1185">Reference proteome</keyword>
<feature type="compositionally biased region" description="Low complexity" evidence="1">
    <location>
        <begin position="7"/>
        <end position="32"/>
    </location>
</feature>
<evidence type="ECO:0000313" key="2">
    <source>
        <dbReference type="EMBL" id="TGZ82248.1"/>
    </source>
</evidence>
<dbReference type="AlphaFoldDB" id="A0A4S2MZK5"/>
<evidence type="ECO:0000313" key="3">
    <source>
        <dbReference type="Proteomes" id="UP000298138"/>
    </source>
</evidence>
<feature type="region of interest" description="Disordered" evidence="1">
    <location>
        <begin position="1"/>
        <end position="45"/>
    </location>
</feature>
<reference evidence="2 3" key="1">
    <citation type="submission" date="2019-04" db="EMBL/GenBank/DDBJ databases">
        <title>Comparative genomics and transcriptomics to analyze fruiting body development in filamentous ascomycetes.</title>
        <authorList>
            <consortium name="DOE Joint Genome Institute"/>
            <person name="Lutkenhaus R."/>
            <person name="Traeger S."/>
            <person name="Breuer J."/>
            <person name="Kuo A."/>
            <person name="Lipzen A."/>
            <person name="Pangilinan J."/>
            <person name="Dilworth D."/>
            <person name="Sandor L."/>
            <person name="Poggeler S."/>
            <person name="Barry K."/>
            <person name="Grigoriev I.V."/>
            <person name="Nowrousian M."/>
        </authorList>
    </citation>
    <scope>NUCLEOTIDE SEQUENCE [LARGE SCALE GENOMIC DNA]</scope>
    <source>
        <strain evidence="2 3">CBS 389.68</strain>
    </source>
</reference>
<proteinExistence type="predicted"/>
<protein>
    <submittedName>
        <fullName evidence="2">Uncharacterized protein</fullName>
    </submittedName>
</protein>